<accession>A0A4Q0I6L4</accession>
<evidence type="ECO:0000256" key="1">
    <source>
        <dbReference type="ARBA" id="ARBA00006930"/>
    </source>
</evidence>
<keyword evidence="4" id="KW-0175">Coiled coil</keyword>
<proteinExistence type="inferred from homology"/>
<feature type="coiled-coil region" evidence="4">
    <location>
        <begin position="34"/>
        <end position="61"/>
    </location>
</feature>
<dbReference type="Proteomes" id="UP000289166">
    <property type="component" value="Unassembled WGS sequence"/>
</dbReference>
<dbReference type="PANTHER" id="PTHR32114">
    <property type="entry name" value="ABC TRANSPORTER ABCH.3"/>
    <property type="match status" value="1"/>
</dbReference>
<dbReference type="SUPFAM" id="SSF52540">
    <property type="entry name" value="P-loop containing nucleoside triphosphate hydrolases"/>
    <property type="match status" value="1"/>
</dbReference>
<evidence type="ECO:0000313" key="5">
    <source>
        <dbReference type="EMBL" id="RXE59928.1"/>
    </source>
</evidence>
<evidence type="ECO:0000313" key="6">
    <source>
        <dbReference type="Proteomes" id="UP000289166"/>
    </source>
</evidence>
<dbReference type="InterPro" id="IPR027417">
    <property type="entry name" value="P-loop_NTPase"/>
</dbReference>
<comment type="similarity">
    <text evidence="1">Belongs to the SMC family. SbcC subfamily.</text>
</comment>
<dbReference type="OrthoDB" id="2380879at2"/>
<organism evidence="5 6">
    <name type="scientific">Acetivibrio mesophilus</name>
    <dbReference type="NCBI Taxonomy" id="2487273"/>
    <lineage>
        <taxon>Bacteria</taxon>
        <taxon>Bacillati</taxon>
        <taxon>Bacillota</taxon>
        <taxon>Clostridia</taxon>
        <taxon>Eubacteriales</taxon>
        <taxon>Oscillospiraceae</taxon>
        <taxon>Acetivibrio</taxon>
    </lineage>
</organism>
<sequence length="225" mass="26145">MESSNLSKYRNDVENFKLRYERAKIYYYNQKGKMDQLIEQKTSLETQLKKALDNIDILEKVRLLLQKVSEFAREQSRVQIESLVTHCLQYIFDSNIEFKIEINEVRGRPEAEFYVVSNFGGTQIKTKPQDARGGGVIDIISLAIRIAMLECSNLEIKGPIILDEPAKHVSDDYITQVAEFLRQTTQMFQRQVIMVTHNRHLSEMSDRWYRVEMADGVSIVIGDES</sequence>
<dbReference type="EMBL" id="RLII01000003">
    <property type="protein sequence ID" value="RXE59928.1"/>
    <property type="molecule type" value="Genomic_DNA"/>
</dbReference>
<gene>
    <name evidence="5" type="ORF">EFD62_04030</name>
</gene>
<dbReference type="Gene3D" id="3.40.50.300">
    <property type="entry name" value="P-loop containing nucleotide triphosphate hydrolases"/>
    <property type="match status" value="1"/>
</dbReference>
<protein>
    <recommendedName>
        <fullName evidence="3">Nuclease SbcCD subunit C</fullName>
    </recommendedName>
</protein>
<keyword evidence="6" id="KW-1185">Reference proteome</keyword>
<name>A0A4Q0I6L4_9FIRM</name>
<dbReference type="AlphaFoldDB" id="A0A4Q0I6L4"/>
<reference evidence="6" key="1">
    <citation type="submission" date="2018-11" db="EMBL/GenBank/DDBJ databases">
        <title>Genome sequencing of a novel mesophilic and cellulolytic organism within the genus Hungateiclostridium.</title>
        <authorList>
            <person name="Rettenmaier R."/>
            <person name="Liebl W."/>
            <person name="Zverlov V."/>
        </authorList>
    </citation>
    <scope>NUCLEOTIDE SEQUENCE [LARGE SCALE GENOMIC DNA]</scope>
    <source>
        <strain evidence="6">N2K1</strain>
    </source>
</reference>
<dbReference type="PANTHER" id="PTHR32114:SF2">
    <property type="entry name" value="ABC TRANSPORTER ABCH.3"/>
    <property type="match status" value="1"/>
</dbReference>
<comment type="subunit">
    <text evidence="2">Heterodimer of SbcC and SbcD.</text>
</comment>
<evidence type="ECO:0000256" key="3">
    <source>
        <dbReference type="ARBA" id="ARBA00013368"/>
    </source>
</evidence>
<dbReference type="RefSeq" id="WP_069193403.1">
    <property type="nucleotide sequence ID" value="NZ_RLII01000003.1"/>
</dbReference>
<comment type="caution">
    <text evidence="5">The sequence shown here is derived from an EMBL/GenBank/DDBJ whole genome shotgun (WGS) entry which is preliminary data.</text>
</comment>
<evidence type="ECO:0000256" key="4">
    <source>
        <dbReference type="SAM" id="Coils"/>
    </source>
</evidence>
<evidence type="ECO:0000256" key="2">
    <source>
        <dbReference type="ARBA" id="ARBA00011322"/>
    </source>
</evidence>